<comment type="subcellular location">
    <subcellularLocation>
        <location evidence="4">Cell membrane</location>
        <topology evidence="4">Lipid-anchor</topology>
    </subcellularLocation>
</comment>
<keyword evidence="4" id="KW-1003">Cell membrane</keyword>
<dbReference type="InterPro" id="IPR036908">
    <property type="entry name" value="RlpA-like_sf"/>
</dbReference>
<feature type="signal peptide" evidence="7">
    <location>
        <begin position="1"/>
        <end position="25"/>
    </location>
</feature>
<evidence type="ECO:0000313" key="9">
    <source>
        <dbReference type="EMBL" id="WGL16478.1"/>
    </source>
</evidence>
<dbReference type="Pfam" id="PF05036">
    <property type="entry name" value="SPOR"/>
    <property type="match status" value="1"/>
</dbReference>
<dbReference type="InterPro" id="IPR012997">
    <property type="entry name" value="RplA"/>
</dbReference>
<evidence type="ECO:0000256" key="6">
    <source>
        <dbReference type="SAM" id="MobiDB-lite"/>
    </source>
</evidence>
<accession>A0ABY8NC29</accession>
<dbReference type="PROSITE" id="PS51724">
    <property type="entry name" value="SPOR"/>
    <property type="match status" value="1"/>
</dbReference>
<dbReference type="HAMAP" id="MF_02071">
    <property type="entry name" value="RlpA"/>
    <property type="match status" value="1"/>
</dbReference>
<feature type="chain" id="PRO_5045072500" description="Endolytic peptidoglycan transglycosylase RlpA" evidence="7">
    <location>
        <begin position="26"/>
        <end position="304"/>
    </location>
</feature>
<protein>
    <recommendedName>
        <fullName evidence="4">Endolytic peptidoglycan transglycosylase RlpA</fullName>
        <ecNumber evidence="4">4.2.2.-</ecNumber>
    </recommendedName>
</protein>
<dbReference type="Proteomes" id="UP001236500">
    <property type="component" value="Chromosome"/>
</dbReference>
<keyword evidence="2 4" id="KW-0456">Lyase</keyword>
<dbReference type="Gene3D" id="2.40.40.10">
    <property type="entry name" value="RlpA-like domain"/>
    <property type="match status" value="1"/>
</dbReference>
<keyword evidence="3 4" id="KW-0961">Cell wall biogenesis/degradation</keyword>
<keyword evidence="4" id="KW-0449">Lipoprotein</keyword>
<dbReference type="PROSITE" id="PS51257">
    <property type="entry name" value="PROKAR_LIPOPROTEIN"/>
    <property type="match status" value="1"/>
</dbReference>
<keyword evidence="10" id="KW-1185">Reference proteome</keyword>
<dbReference type="RefSeq" id="WP_280320246.1">
    <property type="nucleotide sequence ID" value="NZ_CP118605.1"/>
</dbReference>
<evidence type="ECO:0000256" key="3">
    <source>
        <dbReference type="ARBA" id="ARBA00023316"/>
    </source>
</evidence>
<comment type="similarity">
    <text evidence="4 5">Belongs to the RlpA family.</text>
</comment>
<evidence type="ECO:0000256" key="7">
    <source>
        <dbReference type="SAM" id="SignalP"/>
    </source>
</evidence>
<comment type="function">
    <text evidence="4">Lytic transglycosylase with a strong preference for naked glycan strands that lack stem peptides.</text>
</comment>
<evidence type="ECO:0000256" key="4">
    <source>
        <dbReference type="HAMAP-Rule" id="MF_02071"/>
    </source>
</evidence>
<evidence type="ECO:0000256" key="5">
    <source>
        <dbReference type="RuleBase" id="RU003495"/>
    </source>
</evidence>
<keyword evidence="4" id="KW-0564">Palmitate</keyword>
<evidence type="ECO:0000259" key="8">
    <source>
        <dbReference type="PROSITE" id="PS51724"/>
    </source>
</evidence>
<keyword evidence="4" id="KW-0472">Membrane</keyword>
<dbReference type="Gene3D" id="3.30.70.1070">
    <property type="entry name" value="Sporulation related repeat"/>
    <property type="match status" value="1"/>
</dbReference>
<gene>
    <name evidence="4" type="primary">rlpA</name>
    <name evidence="9" type="ORF">PVT68_17160</name>
</gene>
<evidence type="ECO:0000313" key="10">
    <source>
        <dbReference type="Proteomes" id="UP001236500"/>
    </source>
</evidence>
<proteinExistence type="inferred from homology"/>
<dbReference type="SUPFAM" id="SSF50685">
    <property type="entry name" value="Barwin-like endoglucanases"/>
    <property type="match status" value="1"/>
</dbReference>
<dbReference type="InterPro" id="IPR009009">
    <property type="entry name" value="RlpA-like_DPBB"/>
</dbReference>
<evidence type="ECO:0000256" key="1">
    <source>
        <dbReference type="ARBA" id="ARBA00022729"/>
    </source>
</evidence>
<reference evidence="9 10" key="1">
    <citation type="submission" date="2023-02" db="EMBL/GenBank/DDBJ databases">
        <title>Description and genomic characterization of Microbulbifer bruguierae sp. nov., isolated from the sediment of mangrove plant Bruguiera sexangula.</title>
        <authorList>
            <person name="Long M."/>
        </authorList>
    </citation>
    <scope>NUCLEOTIDE SEQUENCE [LARGE SCALE GENOMIC DNA]</scope>
    <source>
        <strain evidence="9 10">H12</strain>
    </source>
</reference>
<dbReference type="EC" id="4.2.2.-" evidence="4"/>
<feature type="region of interest" description="Disordered" evidence="6">
    <location>
        <begin position="31"/>
        <end position="52"/>
    </location>
</feature>
<dbReference type="PANTHER" id="PTHR34183:SF1">
    <property type="entry name" value="ENDOLYTIC PEPTIDOGLYCAN TRANSGLYCOSYLASE RLPA"/>
    <property type="match status" value="1"/>
</dbReference>
<dbReference type="Pfam" id="PF03330">
    <property type="entry name" value="DPBB_1"/>
    <property type="match status" value="1"/>
</dbReference>
<dbReference type="InterPro" id="IPR034718">
    <property type="entry name" value="RlpA"/>
</dbReference>
<dbReference type="SUPFAM" id="SSF110997">
    <property type="entry name" value="Sporulation related repeat"/>
    <property type="match status" value="1"/>
</dbReference>
<name>A0ABY8NC29_9GAMM</name>
<organism evidence="9 10">
    <name type="scientific">Microbulbifer bruguierae</name>
    <dbReference type="NCBI Taxonomy" id="3029061"/>
    <lineage>
        <taxon>Bacteria</taxon>
        <taxon>Pseudomonadati</taxon>
        <taxon>Pseudomonadota</taxon>
        <taxon>Gammaproteobacteria</taxon>
        <taxon>Cellvibrionales</taxon>
        <taxon>Microbulbiferaceae</taxon>
        <taxon>Microbulbifer</taxon>
    </lineage>
</organism>
<dbReference type="InterPro" id="IPR007730">
    <property type="entry name" value="SPOR-like_dom"/>
</dbReference>
<dbReference type="EMBL" id="CP118605">
    <property type="protein sequence ID" value="WGL16478.1"/>
    <property type="molecule type" value="Genomic_DNA"/>
</dbReference>
<dbReference type="PANTHER" id="PTHR34183">
    <property type="entry name" value="ENDOLYTIC PEPTIDOGLYCAN TRANSGLYCOSYLASE RLPA"/>
    <property type="match status" value="1"/>
</dbReference>
<dbReference type="CDD" id="cd22268">
    <property type="entry name" value="DPBB_RlpA-like"/>
    <property type="match status" value="1"/>
</dbReference>
<sequence length="304" mass="32344">MKKIAVGKFTRLGAACALTLLSACSTVPLSTKDKSEGGTDTGTAGNVPFDQVRDSGPAAPVDMLAAPEVTPVREPIGVAGNKSPYVVNGVKYQVLKGVKGYRERGKASWYGTKFHGRKTANGEVYNMYALSAAHKTLPLPSYAKVTNLDNGRSIIVRINDRGPFVPGRIIDLSYTAAQKLGYIDRGVARVEVEALDPASLPSATEMLAKEKAAAGNGLPEDASFKLPENTYLQVGAYGSASQAEEVRGQLAAAFGYPVSVSPVKRDGKMLYRVRIGPIAQQRALAALRESVEQQDYGQPQVVVD</sequence>
<dbReference type="NCBIfam" id="TIGR00413">
    <property type="entry name" value="rlpA"/>
    <property type="match status" value="1"/>
</dbReference>
<feature type="domain" description="SPOR" evidence="8">
    <location>
        <begin position="224"/>
        <end position="304"/>
    </location>
</feature>
<dbReference type="InterPro" id="IPR036680">
    <property type="entry name" value="SPOR-like_sf"/>
</dbReference>
<evidence type="ECO:0000256" key="2">
    <source>
        <dbReference type="ARBA" id="ARBA00023239"/>
    </source>
</evidence>
<keyword evidence="1 7" id="KW-0732">Signal</keyword>